<dbReference type="EMBL" id="JAGXFD010000001">
    <property type="protein sequence ID" value="MBZ9567200.1"/>
    <property type="molecule type" value="Genomic_DNA"/>
</dbReference>
<dbReference type="InterPro" id="IPR040448">
    <property type="entry name" value="PanZ_GNAT"/>
</dbReference>
<sequence>MPVTLEEVDHARWGEDPQVGIDLARIYQDAEADWLPLPVDAFIRDHLELGGVFHAALFNDRLLGAVSVRKSPEAWWLSHFCVRRPTRRRGVGSRLMTLVAAAAGETPLRIETRHLPLESQLLLVRMGYRLEEGGGFFELKTPPAGGSQ</sequence>
<dbReference type="PROSITE" id="PS51186">
    <property type="entry name" value="GNAT"/>
    <property type="match status" value="1"/>
</dbReference>
<evidence type="ECO:0000313" key="2">
    <source>
        <dbReference type="EMBL" id="MBZ9567200.1"/>
    </source>
</evidence>
<dbReference type="SUPFAM" id="SSF55729">
    <property type="entry name" value="Acyl-CoA N-acyltransferases (Nat)"/>
    <property type="match status" value="1"/>
</dbReference>
<accession>A0ABS7WX47</accession>
<dbReference type="RefSeq" id="WP_224420506.1">
    <property type="nucleotide sequence ID" value="NZ_JAGXFD010000001.1"/>
</dbReference>
<evidence type="ECO:0000259" key="1">
    <source>
        <dbReference type="PROSITE" id="PS51186"/>
    </source>
</evidence>
<dbReference type="CDD" id="cd04301">
    <property type="entry name" value="NAT_SF"/>
    <property type="match status" value="1"/>
</dbReference>
<organism evidence="2 3">
    <name type="scientific">Modicisalibacter tunisiensis</name>
    <dbReference type="NCBI Taxonomy" id="390637"/>
    <lineage>
        <taxon>Bacteria</taxon>
        <taxon>Pseudomonadati</taxon>
        <taxon>Pseudomonadota</taxon>
        <taxon>Gammaproteobacteria</taxon>
        <taxon>Oceanospirillales</taxon>
        <taxon>Halomonadaceae</taxon>
        <taxon>Modicisalibacter</taxon>
    </lineage>
</organism>
<gene>
    <name evidence="2" type="ORF">KGQ91_05810</name>
</gene>
<keyword evidence="3" id="KW-1185">Reference proteome</keyword>
<dbReference type="InterPro" id="IPR000182">
    <property type="entry name" value="GNAT_dom"/>
</dbReference>
<evidence type="ECO:0000313" key="3">
    <source>
        <dbReference type="Proteomes" id="UP001319883"/>
    </source>
</evidence>
<dbReference type="Proteomes" id="UP001319883">
    <property type="component" value="Unassembled WGS sequence"/>
</dbReference>
<proteinExistence type="predicted"/>
<dbReference type="InterPro" id="IPR016181">
    <property type="entry name" value="Acyl_CoA_acyltransferase"/>
</dbReference>
<dbReference type="Gene3D" id="3.40.630.30">
    <property type="match status" value="1"/>
</dbReference>
<reference evidence="2 3" key="1">
    <citation type="submission" date="2021-05" db="EMBL/GenBank/DDBJ databases">
        <title>Petroleum and Energy Research Collection (APPE): ex situ preservation of microbial diversity associated with the oil industry and exploitation of its biotechnological potential.</title>
        <authorList>
            <person name="Paixao C.T.M."/>
            <person name="Gomes M.B."/>
            <person name="Oliveira V.M."/>
        </authorList>
    </citation>
    <scope>NUCLEOTIDE SEQUENCE [LARGE SCALE GENOMIC DNA]</scope>
    <source>
        <strain evidence="2 3">LIT2</strain>
    </source>
</reference>
<feature type="domain" description="N-acetyltransferase" evidence="1">
    <location>
        <begin position="3"/>
        <end position="148"/>
    </location>
</feature>
<comment type="caution">
    <text evidence="2">The sequence shown here is derived from an EMBL/GenBank/DDBJ whole genome shotgun (WGS) entry which is preliminary data.</text>
</comment>
<name>A0ABS7WX47_9GAMM</name>
<dbReference type="Pfam" id="PF12568">
    <property type="entry name" value="PanZ"/>
    <property type="match status" value="1"/>
</dbReference>
<protein>
    <submittedName>
        <fullName evidence="2">Acetyl-CoA sensor PanZ family protein</fullName>
    </submittedName>
</protein>